<organism evidence="1 2">
    <name type="scientific">Bacillus badius</name>
    <dbReference type="NCBI Taxonomy" id="1455"/>
    <lineage>
        <taxon>Bacteria</taxon>
        <taxon>Bacillati</taxon>
        <taxon>Bacillota</taxon>
        <taxon>Bacilli</taxon>
        <taxon>Bacillales</taxon>
        <taxon>Bacillaceae</taxon>
        <taxon>Pseudobacillus</taxon>
    </lineage>
</organism>
<protein>
    <submittedName>
        <fullName evidence="1">Uncharacterized protein</fullName>
    </submittedName>
</protein>
<reference evidence="1 2" key="1">
    <citation type="submission" date="2015-01" db="EMBL/GenBank/DDBJ databases">
        <title>Genome Assembly of Bacillus badius MTCC 1458.</title>
        <authorList>
            <person name="Verma A."/>
            <person name="Khatri I."/>
            <person name="Mual P."/>
            <person name="Subramanian S."/>
            <person name="Krishnamurthi S."/>
        </authorList>
    </citation>
    <scope>NUCLEOTIDE SEQUENCE [LARGE SCALE GENOMIC DNA]</scope>
    <source>
        <strain evidence="1 2">MTCC 1458</strain>
    </source>
</reference>
<gene>
    <name evidence="1" type="ORF">SD77_3504</name>
</gene>
<name>A0ABR5ANM9_BACBA</name>
<dbReference type="EMBL" id="JXLP01000035">
    <property type="protein sequence ID" value="KIL72363.1"/>
    <property type="molecule type" value="Genomic_DNA"/>
</dbReference>
<sequence>MSELLTTGEMIDRLQAGEMAEGMIDDCSLCVTKGKDGAIVVCEEDGSPIKSGRLYLSLTATPMNLSWRIIPNYVSFDEAMKALQEGKIVNVFIDNNKYHFKAENPFVLEEMSGYSFKNLFEAKWTIEN</sequence>
<keyword evidence="2" id="KW-1185">Reference proteome</keyword>
<evidence type="ECO:0000313" key="1">
    <source>
        <dbReference type="EMBL" id="KIL72363.1"/>
    </source>
</evidence>
<dbReference type="RefSeq" id="WP_041114653.1">
    <property type="nucleotide sequence ID" value="NZ_JARTHD010000051.1"/>
</dbReference>
<comment type="caution">
    <text evidence="1">The sequence shown here is derived from an EMBL/GenBank/DDBJ whole genome shotgun (WGS) entry which is preliminary data.</text>
</comment>
<evidence type="ECO:0000313" key="2">
    <source>
        <dbReference type="Proteomes" id="UP000031982"/>
    </source>
</evidence>
<accession>A0ABR5ANM9</accession>
<proteinExistence type="predicted"/>
<dbReference type="Proteomes" id="UP000031982">
    <property type="component" value="Unassembled WGS sequence"/>
</dbReference>